<evidence type="ECO:0000256" key="3">
    <source>
        <dbReference type="ARBA" id="ARBA00022617"/>
    </source>
</evidence>
<dbReference type="InParanoid" id="D6U800"/>
<evidence type="ECO:0000259" key="11">
    <source>
        <dbReference type="SMART" id="SM01060"/>
    </source>
</evidence>
<dbReference type="GO" id="GO:0046872">
    <property type="term" value="F:metal ion binding"/>
    <property type="evidence" value="ECO:0007669"/>
    <property type="project" value="UniProtKB-KW"/>
</dbReference>
<evidence type="ECO:0000256" key="4">
    <source>
        <dbReference type="ARBA" id="ARBA00022723"/>
    </source>
</evidence>
<feature type="binding site" description="axial binding residue" evidence="9">
    <location>
        <position position="343"/>
    </location>
    <ligand>
        <name>heme</name>
        <dbReference type="ChEBI" id="CHEBI:30413"/>
    </ligand>
    <ligandPart>
        <name>Fe</name>
        <dbReference type="ChEBI" id="CHEBI:18248"/>
    </ligandPart>
</feature>
<name>D6U800_KTERA</name>
<keyword evidence="13" id="KW-1185">Reference proteome</keyword>
<dbReference type="FunFam" id="2.40.180.10:FF:000001">
    <property type="entry name" value="Catalase"/>
    <property type="match status" value="1"/>
</dbReference>
<evidence type="ECO:0000256" key="2">
    <source>
        <dbReference type="ARBA" id="ARBA00022559"/>
    </source>
</evidence>
<evidence type="ECO:0000256" key="6">
    <source>
        <dbReference type="ARBA" id="ARBA00023004"/>
    </source>
</evidence>
<reference evidence="12 13" key="1">
    <citation type="journal article" date="2011" name="Stand. Genomic Sci.">
        <title>Non-contiguous finished genome sequence and contextual data of the filamentous soil bacterium Ktedonobacter racemifer type strain (SOSP1-21).</title>
        <authorList>
            <person name="Chang Y.J."/>
            <person name="Land M."/>
            <person name="Hauser L."/>
            <person name="Chertkov O."/>
            <person name="Del Rio T.G."/>
            <person name="Nolan M."/>
            <person name="Copeland A."/>
            <person name="Tice H."/>
            <person name="Cheng J.F."/>
            <person name="Lucas S."/>
            <person name="Han C."/>
            <person name="Goodwin L."/>
            <person name="Pitluck S."/>
            <person name="Ivanova N."/>
            <person name="Ovchinikova G."/>
            <person name="Pati A."/>
            <person name="Chen A."/>
            <person name="Palaniappan K."/>
            <person name="Mavromatis K."/>
            <person name="Liolios K."/>
            <person name="Brettin T."/>
            <person name="Fiebig A."/>
            <person name="Rohde M."/>
            <person name="Abt B."/>
            <person name="Goker M."/>
            <person name="Detter J.C."/>
            <person name="Woyke T."/>
            <person name="Bristow J."/>
            <person name="Eisen J.A."/>
            <person name="Markowitz V."/>
            <person name="Hugenholtz P."/>
            <person name="Kyrpides N.C."/>
            <person name="Klenk H.P."/>
            <person name="Lapidus A."/>
        </authorList>
    </citation>
    <scope>NUCLEOTIDE SEQUENCE [LARGE SCALE GENOMIC DNA]</scope>
    <source>
        <strain evidence="13">DSM 44963</strain>
    </source>
</reference>
<dbReference type="PRINTS" id="PR00067">
    <property type="entry name" value="CATALASE"/>
</dbReference>
<dbReference type="Gene3D" id="2.40.180.10">
    <property type="entry name" value="Catalase core domain"/>
    <property type="match status" value="1"/>
</dbReference>
<feature type="active site" evidence="8">
    <location>
        <position position="60"/>
    </location>
</feature>
<keyword evidence="2 12" id="KW-0575">Peroxidase</keyword>
<protein>
    <submittedName>
        <fullName evidence="12">Catalase</fullName>
        <ecNumber evidence="12">1.11.1.6</ecNumber>
    </submittedName>
</protein>
<keyword evidence="7" id="KW-0376">Hydrogen peroxide</keyword>
<dbReference type="InterPro" id="IPR018028">
    <property type="entry name" value="Catalase"/>
</dbReference>
<keyword evidence="6 9" id="KW-0408">Iron</keyword>
<dbReference type="STRING" id="485913.Krac_0549"/>
<dbReference type="PANTHER" id="PTHR11465">
    <property type="entry name" value="CATALASE"/>
    <property type="match status" value="1"/>
</dbReference>
<proteinExistence type="inferred from homology"/>
<evidence type="ECO:0000313" key="12">
    <source>
        <dbReference type="EMBL" id="EFH80011.1"/>
    </source>
</evidence>
<gene>
    <name evidence="12" type="ORF">Krac_0549</name>
</gene>
<dbReference type="SMART" id="SM01060">
    <property type="entry name" value="Catalase"/>
    <property type="match status" value="1"/>
</dbReference>
<dbReference type="Proteomes" id="UP000004508">
    <property type="component" value="Unassembled WGS sequence"/>
</dbReference>
<dbReference type="GO" id="GO:0042542">
    <property type="term" value="P:response to hydrogen peroxide"/>
    <property type="evidence" value="ECO:0007669"/>
    <property type="project" value="TreeGrafter"/>
</dbReference>
<dbReference type="PANTHER" id="PTHR11465:SF9">
    <property type="entry name" value="CATALASE"/>
    <property type="match status" value="1"/>
</dbReference>
<dbReference type="GO" id="GO:0004096">
    <property type="term" value="F:catalase activity"/>
    <property type="evidence" value="ECO:0007669"/>
    <property type="project" value="UniProtKB-EC"/>
</dbReference>
<feature type="region of interest" description="Disordered" evidence="10">
    <location>
        <begin position="1"/>
        <end position="29"/>
    </location>
</feature>
<keyword evidence="5 12" id="KW-0560">Oxidoreductase</keyword>
<feature type="domain" description="Catalase core" evidence="11">
    <location>
        <begin position="13"/>
        <end position="396"/>
    </location>
</feature>
<comment type="similarity">
    <text evidence="1">Belongs to the catalase family.</text>
</comment>
<evidence type="ECO:0000256" key="7">
    <source>
        <dbReference type="ARBA" id="ARBA00023324"/>
    </source>
</evidence>
<dbReference type="EC" id="1.11.1.6" evidence="12"/>
<dbReference type="InterPro" id="IPR020835">
    <property type="entry name" value="Catalase_sf"/>
</dbReference>
<keyword evidence="3 9" id="KW-0349">Heme</keyword>
<comment type="caution">
    <text evidence="12">The sequence shown here is derived from an EMBL/GenBank/DDBJ whole genome shotgun (WGS) entry which is preliminary data.</text>
</comment>
<evidence type="ECO:0000256" key="10">
    <source>
        <dbReference type="SAM" id="MobiDB-lite"/>
    </source>
</evidence>
<dbReference type="InterPro" id="IPR011614">
    <property type="entry name" value="Catalase_core"/>
</dbReference>
<keyword evidence="4 9" id="KW-0479">Metal-binding</keyword>
<evidence type="ECO:0000313" key="13">
    <source>
        <dbReference type="Proteomes" id="UP000004508"/>
    </source>
</evidence>
<comment type="cofactor">
    <cofactor evidence="9">
        <name>heme</name>
        <dbReference type="ChEBI" id="CHEBI:30413"/>
    </cofactor>
</comment>
<dbReference type="eggNOG" id="COG0753">
    <property type="taxonomic scope" value="Bacteria"/>
</dbReference>
<dbReference type="PIRSF" id="PIRSF038928">
    <property type="entry name" value="Catalase_clade1-3"/>
    <property type="match status" value="1"/>
</dbReference>
<feature type="active site" evidence="8">
    <location>
        <position position="133"/>
    </location>
</feature>
<sequence length="505" mass="58043">MSKQREQKRPLTTTDAGIPAPSDEYSLTAGPDGPVLLQDAYLNEKLAHFVRERVPDRVYHVKGGGAFGYFEVTADVTQWTKAAFLNKVGKRTPMLVRFSSVAGEEGYPDTDRDVRGFALKFYTEEGNYDMVGNDTPVFFMRDPMKFPDFIHSQERMPDTGLRSNNMQWDYWTLSPESAHQVMILMSDRGTPRTWRNMNGYSSSTYMWENAAGKKFWVKYHFKTEQSIQNFTDAEARAMRAEDLDYHRRDLWEAIARKDYPSWRLEMQIMPYEDAANYRFNPFDITKVWPHKDYPTIPIGRMVLDHNPENFFAQIVQAGFEVANFVPGIGPSPDRMVLGRMSAYGDSIRYRNGVNSDQLPVNRPLNEVHNYNKDGQMRFRHNGNQPVYAPNSYGGPRADPQRYHDPSWFVEAGEIMRSAYRPHAEDNDFVQPGTLYRQVMSPTDRDHLVGNIVWHLSQGVERFIQERAVKSYLSPIDPDLGARVAKGLGLEIMAEATASVGKVRRK</sequence>
<dbReference type="SUPFAM" id="SSF56634">
    <property type="entry name" value="Heme-dependent catalase-like"/>
    <property type="match status" value="1"/>
</dbReference>
<evidence type="ECO:0000256" key="1">
    <source>
        <dbReference type="ARBA" id="ARBA00005329"/>
    </source>
</evidence>
<dbReference type="GO" id="GO:0042744">
    <property type="term" value="P:hydrogen peroxide catabolic process"/>
    <property type="evidence" value="ECO:0007669"/>
    <property type="project" value="UniProtKB-KW"/>
</dbReference>
<dbReference type="EMBL" id="ADVG01000005">
    <property type="protein sequence ID" value="EFH80011.1"/>
    <property type="molecule type" value="Genomic_DNA"/>
</dbReference>
<evidence type="ECO:0000256" key="9">
    <source>
        <dbReference type="PIRSR" id="PIRSR038928-2"/>
    </source>
</evidence>
<evidence type="ECO:0000256" key="8">
    <source>
        <dbReference type="PIRSR" id="PIRSR038928-1"/>
    </source>
</evidence>
<dbReference type="InterPro" id="IPR010582">
    <property type="entry name" value="Catalase_immune_responsive"/>
</dbReference>
<dbReference type="Pfam" id="PF06628">
    <property type="entry name" value="Catalase-rel"/>
    <property type="match status" value="1"/>
</dbReference>
<dbReference type="PROSITE" id="PS51402">
    <property type="entry name" value="CATALASE_3"/>
    <property type="match status" value="1"/>
</dbReference>
<dbReference type="GO" id="GO:0005737">
    <property type="term" value="C:cytoplasm"/>
    <property type="evidence" value="ECO:0007669"/>
    <property type="project" value="TreeGrafter"/>
</dbReference>
<dbReference type="Pfam" id="PF00199">
    <property type="entry name" value="Catalase"/>
    <property type="match status" value="1"/>
</dbReference>
<dbReference type="RefSeq" id="WP_007922279.1">
    <property type="nucleotide sequence ID" value="NZ_ADVG01000005.1"/>
</dbReference>
<dbReference type="GO" id="GO:0020037">
    <property type="term" value="F:heme binding"/>
    <property type="evidence" value="ECO:0007669"/>
    <property type="project" value="InterPro"/>
</dbReference>
<accession>D6U800</accession>
<dbReference type="OrthoDB" id="9760293at2"/>
<organism evidence="12 13">
    <name type="scientific">Ktedonobacter racemifer DSM 44963</name>
    <dbReference type="NCBI Taxonomy" id="485913"/>
    <lineage>
        <taxon>Bacteria</taxon>
        <taxon>Bacillati</taxon>
        <taxon>Chloroflexota</taxon>
        <taxon>Ktedonobacteria</taxon>
        <taxon>Ktedonobacterales</taxon>
        <taxon>Ktedonobacteraceae</taxon>
        <taxon>Ktedonobacter</taxon>
    </lineage>
</organism>
<dbReference type="AlphaFoldDB" id="D6U800"/>
<evidence type="ECO:0000256" key="5">
    <source>
        <dbReference type="ARBA" id="ARBA00023002"/>
    </source>
</evidence>
<dbReference type="InterPro" id="IPR024711">
    <property type="entry name" value="Catalase_clade1/3"/>
</dbReference>